<feature type="coiled-coil region" evidence="4">
    <location>
        <begin position="209"/>
        <end position="236"/>
    </location>
</feature>
<dbReference type="PROSITE" id="PS50222">
    <property type="entry name" value="EF_HAND_2"/>
    <property type="match status" value="2"/>
</dbReference>
<accession>A0A7L3BJ25</accession>
<keyword evidence="3" id="KW-0106">Calcium</keyword>
<keyword evidence="4" id="KW-0175">Coiled coil</keyword>
<dbReference type="GO" id="GO:0005743">
    <property type="term" value="C:mitochondrial inner membrane"/>
    <property type="evidence" value="ECO:0007669"/>
    <property type="project" value="TreeGrafter"/>
</dbReference>
<dbReference type="Pfam" id="PF13499">
    <property type="entry name" value="EF-hand_7"/>
    <property type="match status" value="1"/>
</dbReference>
<feature type="domain" description="EF-hand" evidence="6">
    <location>
        <begin position="133"/>
        <end position="168"/>
    </location>
</feature>
<dbReference type="GO" id="GO:0005509">
    <property type="term" value="F:calcium ion binding"/>
    <property type="evidence" value="ECO:0007669"/>
    <property type="project" value="InterPro"/>
</dbReference>
<dbReference type="Proteomes" id="UP000555367">
    <property type="component" value="Unassembled WGS sequence"/>
</dbReference>
<protein>
    <submittedName>
        <fullName evidence="7">EFHD1 protein</fullName>
    </submittedName>
</protein>
<evidence type="ECO:0000313" key="7">
    <source>
        <dbReference type="EMBL" id="NXT32501.1"/>
    </source>
</evidence>
<evidence type="ECO:0000256" key="1">
    <source>
        <dbReference type="ARBA" id="ARBA00022723"/>
    </source>
</evidence>
<keyword evidence="2" id="KW-0677">Repeat</keyword>
<dbReference type="AlphaFoldDB" id="A0A7L3BJ25"/>
<keyword evidence="8" id="KW-1185">Reference proteome</keyword>
<proteinExistence type="predicted"/>
<sequence length="246" mass="27533">MASEELAQKLQRRLQLEESGAAEGEAAAKGGAAEDEAAAKGEEAAGDGGERSCLTASAGAELSAKLCRRQDINEGAAQPRRAVVFNPYTEFKEFSRRQIKDMERMFRLYDSGRDGYIDLMELKLMMEKLRAPQTHLGLKNMIKEVDEDFDGKLSFREFLLIFRKAAAGELEEDSGLLTLAKLLEIDVSIEGVKGAKNFFEAKVQALSSASKFEAEIKAEQDERKREEEERKHRRAAFRELKSAFTQ</sequence>
<dbReference type="GO" id="GO:0061891">
    <property type="term" value="F:calcium ion sensor activity"/>
    <property type="evidence" value="ECO:0007669"/>
    <property type="project" value="TreeGrafter"/>
</dbReference>
<dbReference type="InterPro" id="IPR002048">
    <property type="entry name" value="EF_hand_dom"/>
</dbReference>
<dbReference type="InterPro" id="IPR011992">
    <property type="entry name" value="EF-hand-dom_pair"/>
</dbReference>
<dbReference type="PANTHER" id="PTHR13025:SF5">
    <property type="entry name" value="EF-HAND DOMAIN-CONTAINING PROTEIN D1"/>
    <property type="match status" value="1"/>
</dbReference>
<comment type="caution">
    <text evidence="7">The sequence shown here is derived from an EMBL/GenBank/DDBJ whole genome shotgun (WGS) entry which is preliminary data.</text>
</comment>
<evidence type="ECO:0000259" key="6">
    <source>
        <dbReference type="PROSITE" id="PS50222"/>
    </source>
</evidence>
<name>A0A7L3BJ25_PELUR</name>
<evidence type="ECO:0000256" key="3">
    <source>
        <dbReference type="ARBA" id="ARBA00022837"/>
    </source>
</evidence>
<dbReference type="Gene3D" id="1.10.238.10">
    <property type="entry name" value="EF-hand"/>
    <property type="match status" value="1"/>
</dbReference>
<dbReference type="OrthoDB" id="6572480at2759"/>
<dbReference type="FunFam" id="1.10.238.10:FF:000112">
    <property type="entry name" value="EF-hand domain family, member D2"/>
    <property type="match status" value="1"/>
</dbReference>
<evidence type="ECO:0000313" key="8">
    <source>
        <dbReference type="Proteomes" id="UP000555367"/>
    </source>
</evidence>
<dbReference type="SMART" id="SM00054">
    <property type="entry name" value="EFh"/>
    <property type="match status" value="2"/>
</dbReference>
<feature type="domain" description="EF-hand" evidence="6">
    <location>
        <begin position="97"/>
        <end position="132"/>
    </location>
</feature>
<evidence type="ECO:0000256" key="2">
    <source>
        <dbReference type="ARBA" id="ARBA00022737"/>
    </source>
</evidence>
<organism evidence="7 8">
    <name type="scientific">Pelecanoides urinatrix</name>
    <name type="common">Common diving petrel</name>
    <name type="synonym">Procellaria urinatrix</name>
    <dbReference type="NCBI Taxonomy" id="37079"/>
    <lineage>
        <taxon>Eukaryota</taxon>
        <taxon>Metazoa</taxon>
        <taxon>Chordata</taxon>
        <taxon>Craniata</taxon>
        <taxon>Vertebrata</taxon>
        <taxon>Euteleostomi</taxon>
        <taxon>Archelosauria</taxon>
        <taxon>Archosauria</taxon>
        <taxon>Dinosauria</taxon>
        <taxon>Saurischia</taxon>
        <taxon>Theropoda</taxon>
        <taxon>Coelurosauria</taxon>
        <taxon>Aves</taxon>
        <taxon>Neognathae</taxon>
        <taxon>Neoaves</taxon>
        <taxon>Aequornithes</taxon>
        <taxon>Procellariiformes</taxon>
        <taxon>Procellariidae</taxon>
        <taxon>Pelecanoides</taxon>
    </lineage>
</organism>
<evidence type="ECO:0000256" key="5">
    <source>
        <dbReference type="SAM" id="MobiDB-lite"/>
    </source>
</evidence>
<feature type="compositionally biased region" description="Low complexity" evidence="5">
    <location>
        <begin position="17"/>
        <end position="31"/>
    </location>
</feature>
<keyword evidence="1" id="KW-0479">Metal-binding</keyword>
<feature type="non-terminal residue" evidence="7">
    <location>
        <position position="1"/>
    </location>
</feature>
<reference evidence="7 8" key="1">
    <citation type="submission" date="2019-09" db="EMBL/GenBank/DDBJ databases">
        <title>Bird 10,000 Genomes (B10K) Project - Family phase.</title>
        <authorList>
            <person name="Zhang G."/>
        </authorList>
    </citation>
    <scope>NUCLEOTIDE SEQUENCE [LARGE SCALE GENOMIC DNA]</scope>
    <source>
        <strain evidence="7">B10K-DU-012-45</strain>
    </source>
</reference>
<feature type="non-terminal residue" evidence="7">
    <location>
        <position position="246"/>
    </location>
</feature>
<dbReference type="InterPro" id="IPR040365">
    <property type="entry name" value="EFHD1/2"/>
</dbReference>
<feature type="region of interest" description="Disordered" evidence="5">
    <location>
        <begin position="1"/>
        <end position="52"/>
    </location>
</feature>
<dbReference type="EMBL" id="VZTQ01002016">
    <property type="protein sequence ID" value="NXT32501.1"/>
    <property type="molecule type" value="Genomic_DNA"/>
</dbReference>
<gene>
    <name evidence="7" type="primary">Efhd1</name>
    <name evidence="7" type="ORF">PELURI_R04885</name>
</gene>
<dbReference type="PANTHER" id="PTHR13025">
    <property type="entry name" value="EF-HAND DOMAIN-CONTAINING PROTEIN D"/>
    <property type="match status" value="1"/>
</dbReference>
<dbReference type="CDD" id="cd00051">
    <property type="entry name" value="EFh"/>
    <property type="match status" value="1"/>
</dbReference>
<evidence type="ECO:0000256" key="4">
    <source>
        <dbReference type="SAM" id="Coils"/>
    </source>
</evidence>
<dbReference type="SUPFAM" id="SSF47473">
    <property type="entry name" value="EF-hand"/>
    <property type="match status" value="1"/>
</dbReference>